<reference evidence="6" key="1">
    <citation type="submission" date="2020-02" db="EMBL/GenBank/DDBJ databases">
        <authorList>
            <person name="Meier V. D."/>
        </authorList>
    </citation>
    <scope>NUCLEOTIDE SEQUENCE</scope>
    <source>
        <strain evidence="6">AVDCRST_MAG67</strain>
    </source>
</reference>
<dbReference type="Pfam" id="PF00004">
    <property type="entry name" value="AAA"/>
    <property type="match status" value="1"/>
</dbReference>
<gene>
    <name evidence="6" type="ORF">AVDCRST_MAG67-1113</name>
</gene>
<protein>
    <recommendedName>
        <fullName evidence="5">AAA+ ATPase domain-containing protein</fullName>
    </recommendedName>
</protein>
<dbReference type="Gene3D" id="1.25.40.10">
    <property type="entry name" value="Tetratricopeptide repeat domain"/>
    <property type="match status" value="1"/>
</dbReference>
<dbReference type="SMART" id="SM00382">
    <property type="entry name" value="AAA"/>
    <property type="match status" value="1"/>
</dbReference>
<keyword evidence="3" id="KW-0067">ATP-binding</keyword>
<dbReference type="Pfam" id="PF17866">
    <property type="entry name" value="AAA_lid_6"/>
    <property type="match status" value="1"/>
</dbReference>
<keyword evidence="2" id="KW-0547">Nucleotide-binding</keyword>
<feature type="compositionally biased region" description="Pro residues" evidence="4">
    <location>
        <begin position="200"/>
        <end position="209"/>
    </location>
</feature>
<evidence type="ECO:0000256" key="1">
    <source>
        <dbReference type="ARBA" id="ARBA00010378"/>
    </source>
</evidence>
<dbReference type="Gene3D" id="3.40.50.300">
    <property type="entry name" value="P-loop containing nucleotide triphosphate hydrolases"/>
    <property type="match status" value="1"/>
</dbReference>
<feature type="region of interest" description="Disordered" evidence="4">
    <location>
        <begin position="188"/>
        <end position="210"/>
    </location>
</feature>
<name>A0A6J4RX40_9ACTN</name>
<dbReference type="SUPFAM" id="SSF48452">
    <property type="entry name" value="TPR-like"/>
    <property type="match status" value="1"/>
</dbReference>
<feature type="domain" description="AAA+ ATPase" evidence="5">
    <location>
        <begin position="262"/>
        <end position="401"/>
    </location>
</feature>
<dbReference type="PRINTS" id="PR00819">
    <property type="entry name" value="CBXCFQXSUPER"/>
</dbReference>
<proteinExistence type="inferred from homology"/>
<dbReference type="PANTHER" id="PTHR43392:SF2">
    <property type="entry name" value="AAA-TYPE ATPASE FAMILY PROTEIN _ ANKYRIN REPEAT FAMILY PROTEIN"/>
    <property type="match status" value="1"/>
</dbReference>
<dbReference type="PANTHER" id="PTHR43392">
    <property type="entry name" value="AAA-TYPE ATPASE FAMILY PROTEIN / ANKYRIN REPEAT FAMILY PROTEIN"/>
    <property type="match status" value="1"/>
</dbReference>
<evidence type="ECO:0000259" key="5">
    <source>
        <dbReference type="SMART" id="SM00382"/>
    </source>
</evidence>
<dbReference type="InterPro" id="IPR003593">
    <property type="entry name" value="AAA+_ATPase"/>
</dbReference>
<dbReference type="SMART" id="SM00028">
    <property type="entry name" value="TPR"/>
    <property type="match status" value="3"/>
</dbReference>
<dbReference type="AlphaFoldDB" id="A0A6J4RX40"/>
<sequence>MDDRFESYLRHAAELVRSGDFLRAEGLERLARETLEKLGSPPKLLAKLHAQRGERAMRQGDYPAAEAAFAEATAALRSDGVSGGRELFDLHQRLGLARSGQGRDEAALAAFDEAITLAAVFGNAFVPLAYAHIARAESLRRLGRRADAEASLRAAIAVAERAPVEGREKIVDAARAALEELRPVPARAAGGGAAGEPAPSKAPPPPPDPASLRFDEEAFNAVLAELDGLVGLAAVKAEVRRLAELLRIATMRKAAGLKTVQVALHLVFEGGAGTGKTTVARLFGRLYKSLGLLATDQVLEITREDLVSGYVGQTATKTNEVIDRALDGVLFLDEAYGLVRPGSQGDFGPEAVVELLKRMEDDRSRLAVIAAGYPLEMSEFLASNSGFRSRFGATIHFDDYGPVELVQIFEVFAKDADYALDGDARAELQRTMERLHAARDRYFGNARTARNLFDDVIAHQAERLLAPGSSPDRDALMALTLADVRAASA</sequence>
<dbReference type="InterPro" id="IPR000641">
    <property type="entry name" value="CbxX/CfxQ"/>
</dbReference>
<dbReference type="FunFam" id="3.40.50.300:FF:000216">
    <property type="entry name" value="Type VII secretion ATPase EccA"/>
    <property type="match status" value="1"/>
</dbReference>
<evidence type="ECO:0000313" key="6">
    <source>
        <dbReference type="EMBL" id="CAA9483534.1"/>
    </source>
</evidence>
<dbReference type="InterPro" id="IPR011990">
    <property type="entry name" value="TPR-like_helical_dom_sf"/>
</dbReference>
<accession>A0A6J4RX40</accession>
<dbReference type="InterPro" id="IPR050773">
    <property type="entry name" value="CbxX/CfxQ_RuBisCO_ESX"/>
</dbReference>
<organism evidence="6">
    <name type="scientific">uncultured Solirubrobacteraceae bacterium</name>
    <dbReference type="NCBI Taxonomy" id="1162706"/>
    <lineage>
        <taxon>Bacteria</taxon>
        <taxon>Bacillati</taxon>
        <taxon>Actinomycetota</taxon>
        <taxon>Thermoleophilia</taxon>
        <taxon>Solirubrobacterales</taxon>
        <taxon>Solirubrobacteraceae</taxon>
        <taxon>environmental samples</taxon>
    </lineage>
</organism>
<comment type="similarity">
    <text evidence="1">Belongs to the CbxX/CfxQ family.</text>
</comment>
<dbReference type="InterPro" id="IPR003959">
    <property type="entry name" value="ATPase_AAA_core"/>
</dbReference>
<dbReference type="InterPro" id="IPR019734">
    <property type="entry name" value="TPR_rpt"/>
</dbReference>
<dbReference type="GO" id="GO:0005524">
    <property type="term" value="F:ATP binding"/>
    <property type="evidence" value="ECO:0007669"/>
    <property type="project" value="UniProtKB-KW"/>
</dbReference>
<dbReference type="InterPro" id="IPR027417">
    <property type="entry name" value="P-loop_NTPase"/>
</dbReference>
<dbReference type="Gene3D" id="1.10.8.60">
    <property type="match status" value="1"/>
</dbReference>
<dbReference type="GO" id="GO:0016887">
    <property type="term" value="F:ATP hydrolysis activity"/>
    <property type="evidence" value="ECO:0007669"/>
    <property type="project" value="InterPro"/>
</dbReference>
<evidence type="ECO:0000256" key="2">
    <source>
        <dbReference type="ARBA" id="ARBA00022741"/>
    </source>
</evidence>
<evidence type="ECO:0000256" key="3">
    <source>
        <dbReference type="ARBA" id="ARBA00022840"/>
    </source>
</evidence>
<dbReference type="EMBL" id="CADCVQ010000050">
    <property type="protein sequence ID" value="CAA9483534.1"/>
    <property type="molecule type" value="Genomic_DNA"/>
</dbReference>
<dbReference type="CDD" id="cd00009">
    <property type="entry name" value="AAA"/>
    <property type="match status" value="1"/>
</dbReference>
<dbReference type="SUPFAM" id="SSF52540">
    <property type="entry name" value="P-loop containing nucleoside triphosphate hydrolases"/>
    <property type="match status" value="1"/>
</dbReference>
<evidence type="ECO:0000256" key="4">
    <source>
        <dbReference type="SAM" id="MobiDB-lite"/>
    </source>
</evidence>
<dbReference type="InterPro" id="IPR041627">
    <property type="entry name" value="AAA_lid_6"/>
</dbReference>